<proteinExistence type="predicted"/>
<name>A0ABT2H855_9MICO</name>
<reference evidence="1" key="1">
    <citation type="submission" date="2022-08" db="EMBL/GenBank/DDBJ databases">
        <authorList>
            <person name="Deng Y."/>
            <person name="Han X.-F."/>
            <person name="Zhang Y.-Q."/>
        </authorList>
    </citation>
    <scope>NUCLEOTIDE SEQUENCE</scope>
    <source>
        <strain evidence="1">CPCC 203386</strain>
    </source>
</reference>
<dbReference type="EMBL" id="JANLCJ010000012">
    <property type="protein sequence ID" value="MCS5736141.1"/>
    <property type="molecule type" value="Genomic_DNA"/>
</dbReference>
<comment type="caution">
    <text evidence="1">The sequence shown here is derived from an EMBL/GenBank/DDBJ whole genome shotgun (WGS) entry which is preliminary data.</text>
</comment>
<evidence type="ECO:0000313" key="1">
    <source>
        <dbReference type="EMBL" id="MCS5736141.1"/>
    </source>
</evidence>
<dbReference type="RefSeq" id="WP_259541918.1">
    <property type="nucleotide sequence ID" value="NZ_JANLCJ010000012.1"/>
</dbReference>
<organism evidence="1 2">
    <name type="scientific">Herbiconiux daphne</name>
    <dbReference type="NCBI Taxonomy" id="2970914"/>
    <lineage>
        <taxon>Bacteria</taxon>
        <taxon>Bacillati</taxon>
        <taxon>Actinomycetota</taxon>
        <taxon>Actinomycetes</taxon>
        <taxon>Micrococcales</taxon>
        <taxon>Microbacteriaceae</taxon>
        <taxon>Herbiconiux</taxon>
    </lineage>
</organism>
<sequence>MATINWNDDVAAMAVSLPCSDIPLATLGADELSRLHALIVDLRSDALFMTAPLVSRFQELLPMVELQLGRLSA</sequence>
<evidence type="ECO:0000313" key="2">
    <source>
        <dbReference type="Proteomes" id="UP001165586"/>
    </source>
</evidence>
<protein>
    <submittedName>
        <fullName evidence="1">Uncharacterized protein</fullName>
    </submittedName>
</protein>
<accession>A0ABT2H855</accession>
<keyword evidence="2" id="KW-1185">Reference proteome</keyword>
<gene>
    <name evidence="1" type="ORF">N1032_20580</name>
</gene>
<dbReference type="Proteomes" id="UP001165586">
    <property type="component" value="Unassembled WGS sequence"/>
</dbReference>